<dbReference type="PROSITE" id="PS50157">
    <property type="entry name" value="ZINC_FINGER_C2H2_2"/>
    <property type="match status" value="4"/>
</dbReference>
<dbReference type="AlphaFoldDB" id="A0A8C6TJH4"/>
<feature type="compositionally biased region" description="Basic and acidic residues" evidence="6">
    <location>
        <begin position="32"/>
        <end position="45"/>
    </location>
</feature>
<sequence>MEVNQEGHLPLELLPSINQQSGENINECTFPQEDRAEENRQRPFEEEPGCSVDLYLENNEQHDGSSDTDNSSDWESMDKVSTKNYAQELKAGLDENSATDVTGNNQQHQCAQCFRSFRSESILKIHVKRHIEQGPFTSQTCNKVYSHKTSYTQHLRIHSAQNPFTCSICNGCSDTDNATKCNGQELKAGHSKNSATKSVISKDRPNRNPRKNSLQPTHKCSDCGMKFSQRQSLIRHIRNTHNKERPHRCSVCQKVFFRKYALVNHMRKHTGELPFRCSVCDRGYLYKQSLRDHKCSQSQDGGQMLRSQPLWGRSVSSTSETKLFGKFKIPQKCFSKIYY</sequence>
<dbReference type="InterPro" id="IPR013087">
    <property type="entry name" value="Znf_C2H2_type"/>
</dbReference>
<feature type="region of interest" description="Disordered" evidence="6">
    <location>
        <begin position="1"/>
        <end position="48"/>
    </location>
</feature>
<evidence type="ECO:0000313" key="8">
    <source>
        <dbReference type="Ensembl" id="ENSNMLP00000021045.1"/>
    </source>
</evidence>
<feature type="region of interest" description="Disordered" evidence="6">
    <location>
        <begin position="192"/>
        <end position="217"/>
    </location>
</feature>
<keyword evidence="3 5" id="KW-0863">Zinc-finger</keyword>
<feature type="domain" description="C2H2-type" evidence="7">
    <location>
        <begin position="136"/>
        <end position="163"/>
    </location>
</feature>
<keyword evidence="2" id="KW-0677">Repeat</keyword>
<dbReference type="PROSITE" id="PS00028">
    <property type="entry name" value="ZINC_FINGER_C2H2_1"/>
    <property type="match status" value="3"/>
</dbReference>
<dbReference type="Pfam" id="PF00096">
    <property type="entry name" value="zf-C2H2"/>
    <property type="match status" value="2"/>
</dbReference>
<dbReference type="PANTHER" id="PTHR24379">
    <property type="entry name" value="KRAB AND ZINC FINGER DOMAIN-CONTAINING"/>
    <property type="match status" value="1"/>
</dbReference>
<dbReference type="GO" id="GO:0008270">
    <property type="term" value="F:zinc ion binding"/>
    <property type="evidence" value="ECO:0007669"/>
    <property type="project" value="UniProtKB-KW"/>
</dbReference>
<accession>A0A8C6TJH4</accession>
<evidence type="ECO:0000256" key="3">
    <source>
        <dbReference type="ARBA" id="ARBA00022771"/>
    </source>
</evidence>
<dbReference type="SUPFAM" id="SSF57667">
    <property type="entry name" value="beta-beta-alpha zinc fingers"/>
    <property type="match status" value="3"/>
</dbReference>
<reference evidence="8" key="1">
    <citation type="submission" date="2025-08" db="UniProtKB">
        <authorList>
            <consortium name="Ensembl"/>
        </authorList>
    </citation>
    <scope>IDENTIFICATION</scope>
</reference>
<dbReference type="GO" id="GO:1990837">
    <property type="term" value="F:sequence-specific double-stranded DNA binding"/>
    <property type="evidence" value="ECO:0007669"/>
    <property type="project" value="UniProtKB-ARBA"/>
</dbReference>
<organism evidence="8 9">
    <name type="scientific">Neogobius melanostomus</name>
    <name type="common">round goby</name>
    <dbReference type="NCBI Taxonomy" id="47308"/>
    <lineage>
        <taxon>Eukaryota</taxon>
        <taxon>Metazoa</taxon>
        <taxon>Chordata</taxon>
        <taxon>Craniata</taxon>
        <taxon>Vertebrata</taxon>
        <taxon>Euteleostomi</taxon>
        <taxon>Actinopterygii</taxon>
        <taxon>Neopterygii</taxon>
        <taxon>Teleostei</taxon>
        <taxon>Neoteleostei</taxon>
        <taxon>Acanthomorphata</taxon>
        <taxon>Gobiaria</taxon>
        <taxon>Gobiiformes</taxon>
        <taxon>Gobioidei</taxon>
        <taxon>Gobiidae</taxon>
        <taxon>Benthophilinae</taxon>
        <taxon>Neogobiini</taxon>
        <taxon>Neogobius</taxon>
    </lineage>
</organism>
<evidence type="ECO:0000256" key="1">
    <source>
        <dbReference type="ARBA" id="ARBA00022723"/>
    </source>
</evidence>
<keyword evidence="9" id="KW-1185">Reference proteome</keyword>
<evidence type="ECO:0000256" key="6">
    <source>
        <dbReference type="SAM" id="MobiDB-lite"/>
    </source>
</evidence>
<feature type="domain" description="C2H2-type" evidence="7">
    <location>
        <begin position="218"/>
        <end position="246"/>
    </location>
</feature>
<dbReference type="FunFam" id="3.30.160.60:FF:000303">
    <property type="entry name" value="Zinc finger protein 41"/>
    <property type="match status" value="1"/>
</dbReference>
<evidence type="ECO:0000313" key="9">
    <source>
        <dbReference type="Proteomes" id="UP000694523"/>
    </source>
</evidence>
<keyword evidence="4" id="KW-0862">Zinc</keyword>
<evidence type="ECO:0000256" key="4">
    <source>
        <dbReference type="ARBA" id="ARBA00022833"/>
    </source>
</evidence>
<dbReference type="PANTHER" id="PTHR24379:SF121">
    <property type="entry name" value="C2H2-TYPE DOMAIN-CONTAINING PROTEIN"/>
    <property type="match status" value="1"/>
</dbReference>
<evidence type="ECO:0000256" key="2">
    <source>
        <dbReference type="ARBA" id="ARBA00022737"/>
    </source>
</evidence>
<evidence type="ECO:0000259" key="7">
    <source>
        <dbReference type="PROSITE" id="PS50157"/>
    </source>
</evidence>
<dbReference type="InterPro" id="IPR036236">
    <property type="entry name" value="Znf_C2H2_sf"/>
</dbReference>
<feature type="domain" description="C2H2-type" evidence="7">
    <location>
        <begin position="108"/>
        <end position="135"/>
    </location>
</feature>
<keyword evidence="1" id="KW-0479">Metal-binding</keyword>
<feature type="domain" description="C2H2-type" evidence="7">
    <location>
        <begin position="247"/>
        <end position="274"/>
    </location>
</feature>
<dbReference type="Ensembl" id="ENSNMLT00000023601.1">
    <property type="protein sequence ID" value="ENSNMLP00000021045.1"/>
    <property type="gene ID" value="ENSNMLG00000013698.1"/>
</dbReference>
<dbReference type="Proteomes" id="UP000694523">
    <property type="component" value="Unplaced"/>
</dbReference>
<protein>
    <recommendedName>
        <fullName evidence="7">C2H2-type domain-containing protein</fullName>
    </recommendedName>
</protein>
<proteinExistence type="predicted"/>
<evidence type="ECO:0000256" key="5">
    <source>
        <dbReference type="PROSITE-ProRule" id="PRU00042"/>
    </source>
</evidence>
<dbReference type="Gene3D" id="3.30.160.60">
    <property type="entry name" value="Classic Zinc Finger"/>
    <property type="match status" value="4"/>
</dbReference>
<reference evidence="8" key="2">
    <citation type="submission" date="2025-09" db="UniProtKB">
        <authorList>
            <consortium name="Ensembl"/>
        </authorList>
    </citation>
    <scope>IDENTIFICATION</scope>
</reference>
<feature type="compositionally biased region" description="Polar residues" evidence="6">
    <location>
        <begin position="16"/>
        <end position="29"/>
    </location>
</feature>
<name>A0A8C6TJH4_9GOBI</name>
<dbReference type="SMART" id="SM00355">
    <property type="entry name" value="ZnF_C2H2"/>
    <property type="match status" value="5"/>
</dbReference>